<dbReference type="RefSeq" id="XP_037214687.1">
    <property type="nucleotide sequence ID" value="XM_037368719.1"/>
</dbReference>
<dbReference type="PROSITE" id="PS50157">
    <property type="entry name" value="ZINC_FINGER_C2H2_2"/>
    <property type="match status" value="1"/>
</dbReference>
<keyword evidence="5" id="KW-1185">Reference proteome</keyword>
<proteinExistence type="predicted"/>
<protein>
    <recommendedName>
        <fullName evidence="3">C2H2-type domain-containing protein</fullName>
    </recommendedName>
</protein>
<reference evidence="4" key="1">
    <citation type="submission" date="2020-05" db="EMBL/GenBank/DDBJ databases">
        <title>Mycena genomes resolve the evolution of fungal bioluminescence.</title>
        <authorList>
            <person name="Tsai I.J."/>
        </authorList>
    </citation>
    <scope>NUCLEOTIDE SEQUENCE</scope>
    <source>
        <strain evidence="4">171206Taipei</strain>
    </source>
</reference>
<evidence type="ECO:0000256" key="1">
    <source>
        <dbReference type="PROSITE-ProRule" id="PRU00042"/>
    </source>
</evidence>
<dbReference type="OrthoDB" id="6105938at2759"/>
<keyword evidence="1" id="KW-0479">Metal-binding</keyword>
<sequence length="147" mass="16327">MTTFFELNDSDLPVNIDSTDRKTPPSCQLCSREFIHFYALSMHLQCAAVHLSDRDDDSCILDGDDVLLAYLCGDNGSLEPVEDDSDGDCWWSDDEEDSSTASDSDASLPEIEWEYSQPQINSAETTLCPENDQVEYGVNISANSVVR</sequence>
<dbReference type="Proteomes" id="UP000636479">
    <property type="component" value="Unassembled WGS sequence"/>
</dbReference>
<dbReference type="EMBL" id="JACAZF010000012">
    <property type="protein sequence ID" value="KAF7291960.1"/>
    <property type="molecule type" value="Genomic_DNA"/>
</dbReference>
<dbReference type="GeneID" id="59351235"/>
<organism evidence="4 5">
    <name type="scientific">Mycena indigotica</name>
    <dbReference type="NCBI Taxonomy" id="2126181"/>
    <lineage>
        <taxon>Eukaryota</taxon>
        <taxon>Fungi</taxon>
        <taxon>Dikarya</taxon>
        <taxon>Basidiomycota</taxon>
        <taxon>Agaricomycotina</taxon>
        <taxon>Agaricomycetes</taxon>
        <taxon>Agaricomycetidae</taxon>
        <taxon>Agaricales</taxon>
        <taxon>Marasmiineae</taxon>
        <taxon>Mycenaceae</taxon>
        <taxon>Mycena</taxon>
    </lineage>
</organism>
<dbReference type="GO" id="GO:0008270">
    <property type="term" value="F:zinc ion binding"/>
    <property type="evidence" value="ECO:0007669"/>
    <property type="project" value="UniProtKB-KW"/>
</dbReference>
<dbReference type="InterPro" id="IPR013087">
    <property type="entry name" value="Znf_C2H2_type"/>
</dbReference>
<keyword evidence="1" id="KW-0862">Zinc</keyword>
<comment type="caution">
    <text evidence="4">The sequence shown here is derived from an EMBL/GenBank/DDBJ whole genome shotgun (WGS) entry which is preliminary data.</text>
</comment>
<feature type="domain" description="C2H2-type" evidence="3">
    <location>
        <begin position="25"/>
        <end position="55"/>
    </location>
</feature>
<accession>A0A8H6S4B3</accession>
<evidence type="ECO:0000313" key="5">
    <source>
        <dbReference type="Proteomes" id="UP000636479"/>
    </source>
</evidence>
<evidence type="ECO:0000259" key="3">
    <source>
        <dbReference type="PROSITE" id="PS50157"/>
    </source>
</evidence>
<evidence type="ECO:0000313" key="4">
    <source>
        <dbReference type="EMBL" id="KAF7291960.1"/>
    </source>
</evidence>
<name>A0A8H6S4B3_9AGAR</name>
<feature type="region of interest" description="Disordered" evidence="2">
    <location>
        <begin position="78"/>
        <end position="110"/>
    </location>
</feature>
<evidence type="ECO:0000256" key="2">
    <source>
        <dbReference type="SAM" id="MobiDB-lite"/>
    </source>
</evidence>
<feature type="compositionally biased region" description="Acidic residues" evidence="2">
    <location>
        <begin position="80"/>
        <end position="98"/>
    </location>
</feature>
<dbReference type="AlphaFoldDB" id="A0A8H6S4B3"/>
<gene>
    <name evidence="4" type="ORF">MIND_01221600</name>
</gene>
<keyword evidence="1" id="KW-0863">Zinc-finger</keyword>